<evidence type="ECO:0000256" key="1">
    <source>
        <dbReference type="ARBA" id="ARBA00022801"/>
    </source>
</evidence>
<keyword evidence="1" id="KW-0378">Hydrolase</keyword>
<dbReference type="SUPFAM" id="SSF63817">
    <property type="entry name" value="Sortase"/>
    <property type="match status" value="1"/>
</dbReference>
<name>W7IRB9_9PSEU</name>
<dbReference type="PATRIC" id="fig|909613.9.peg.5528"/>
<dbReference type="InterPro" id="IPR042001">
    <property type="entry name" value="Sortase_F"/>
</dbReference>
<dbReference type="AlphaFoldDB" id="W7IRB9"/>
<organism evidence="3 4">
    <name type="scientific">Actinokineospora spheciospongiae</name>
    <dbReference type="NCBI Taxonomy" id="909613"/>
    <lineage>
        <taxon>Bacteria</taxon>
        <taxon>Bacillati</taxon>
        <taxon>Actinomycetota</taxon>
        <taxon>Actinomycetes</taxon>
        <taxon>Pseudonocardiales</taxon>
        <taxon>Pseudonocardiaceae</taxon>
        <taxon>Actinokineospora</taxon>
    </lineage>
</organism>
<protein>
    <submittedName>
        <fullName evidence="3">Peptidase C60, sortase A and B</fullName>
    </submittedName>
</protein>
<proteinExistence type="predicted"/>
<dbReference type="eggNOG" id="COG3764">
    <property type="taxonomic scope" value="Bacteria"/>
</dbReference>
<feature type="region of interest" description="Disordered" evidence="2">
    <location>
        <begin position="53"/>
        <end position="98"/>
    </location>
</feature>
<gene>
    <name evidence="3" type="ORF">UO65_5529</name>
</gene>
<reference evidence="3 4" key="1">
    <citation type="journal article" date="2014" name="Genome Announc.">
        <title>Draft Genome Sequence of the Antitrypanosomally Active Sponge-Associated Bacterium Actinokineospora sp. Strain EG49.</title>
        <authorList>
            <person name="Harjes J."/>
            <person name="Ryu T."/>
            <person name="Abdelmohsen U.R."/>
            <person name="Moitinho-Silva L."/>
            <person name="Horn H."/>
            <person name="Ravasi T."/>
            <person name="Hentschel U."/>
        </authorList>
    </citation>
    <scope>NUCLEOTIDE SEQUENCE [LARGE SCALE GENOMIC DNA]</scope>
    <source>
        <strain evidence="3 4">EG49</strain>
    </source>
</reference>
<dbReference type="STRING" id="909613.UO65_5529"/>
<evidence type="ECO:0000313" key="4">
    <source>
        <dbReference type="Proteomes" id="UP000019277"/>
    </source>
</evidence>
<evidence type="ECO:0000256" key="2">
    <source>
        <dbReference type="SAM" id="MobiDB-lite"/>
    </source>
</evidence>
<dbReference type="GO" id="GO:0016787">
    <property type="term" value="F:hydrolase activity"/>
    <property type="evidence" value="ECO:0007669"/>
    <property type="project" value="UniProtKB-KW"/>
</dbReference>
<dbReference type="EMBL" id="AYXG01000215">
    <property type="protein sequence ID" value="EWC59182.1"/>
    <property type="molecule type" value="Genomic_DNA"/>
</dbReference>
<comment type="caution">
    <text evidence="3">The sequence shown here is derived from an EMBL/GenBank/DDBJ whole genome shotgun (WGS) entry which is preliminary data.</text>
</comment>
<dbReference type="CDD" id="cd05829">
    <property type="entry name" value="Sortase_F"/>
    <property type="match status" value="1"/>
</dbReference>
<accession>W7IRB9</accession>
<sequence>MLIVLIGALSVAGPTRVEGIPFAGATAPPRSLPDVRAAAAKSKDVLADLTRATPTAAPPPAAAPTTTAPPAAPPAAPPPAQKPPAKQPPGQRPGTVKLAHGGTATLVREELGPGATLPVPTSLREATWWGAGLDASTGATVLAGHVNWRGQTGPFAELWDTRVGDAVTVVGADGRTFAYRVAKIDTVAKDDLPVRAEELFGQAGPHRLVLVTCGGRWVGGHDGYESNQVVTAVPA</sequence>
<dbReference type="InterPro" id="IPR023365">
    <property type="entry name" value="Sortase_dom-sf"/>
</dbReference>
<dbReference type="Pfam" id="PF04203">
    <property type="entry name" value="Sortase"/>
    <property type="match status" value="1"/>
</dbReference>
<evidence type="ECO:0000313" key="3">
    <source>
        <dbReference type="EMBL" id="EWC59182.1"/>
    </source>
</evidence>
<dbReference type="InterPro" id="IPR005754">
    <property type="entry name" value="Sortase"/>
</dbReference>
<keyword evidence="4" id="KW-1185">Reference proteome</keyword>
<feature type="compositionally biased region" description="Pro residues" evidence="2">
    <location>
        <begin position="70"/>
        <end position="91"/>
    </location>
</feature>
<dbReference type="Proteomes" id="UP000019277">
    <property type="component" value="Unassembled WGS sequence"/>
</dbReference>
<dbReference type="Gene3D" id="2.40.260.10">
    <property type="entry name" value="Sortase"/>
    <property type="match status" value="1"/>
</dbReference>